<dbReference type="PANTHER" id="PTHR15123:SF5">
    <property type="entry name" value="SECRETED AND TRANSMEMBRANE PROTEIN 1"/>
    <property type="match status" value="1"/>
</dbReference>
<feature type="region of interest" description="Disordered" evidence="1">
    <location>
        <begin position="25"/>
        <end position="61"/>
    </location>
</feature>
<evidence type="ECO:0000256" key="1">
    <source>
        <dbReference type="SAM" id="MobiDB-lite"/>
    </source>
</evidence>
<dbReference type="GO" id="GO:0016020">
    <property type="term" value="C:membrane"/>
    <property type="evidence" value="ECO:0007669"/>
    <property type="project" value="TreeGrafter"/>
</dbReference>
<evidence type="ECO:0000256" key="2">
    <source>
        <dbReference type="SAM" id="Phobius"/>
    </source>
</evidence>
<sequence length="546" mass="58577">MVSGAPRDPVSRSGDSGWAELQRSMENSQGGDWCNLPLQTENPGQAARHQGRRDTAWDSKLPRAGLRHKAPGMVIQRSLGGQPCTYKGVFVPKTGGHGCRELLGITWHLPPGGPEDLGRDPTDIGGRVAVTPARAGRARGCLQSRSYRRKWKSPTFLWLPGQGVSLGPTFTQRSGKCSHPVVSTQRPQTLGAQLDGSAKRSYIRKTNGCRAATPTPFLIPPQESNIEVQLLGKDVGPVAADGAPKHLRSSCPQKLPHLKGSQEDCGGGGVLGTVAKQTSRKDRRQQPVARARGARGEPGLRASSTARPEAGRHRQGWCSARTVTRGSVVALRTARLGERVPRTNEEDGGPLRPPVLLAMLTLTFPLSVPQMLWTILLTASLSAQNGKWDNPICTEGVVSVSRGKRAVMACNISNPFLSVAIYLSSHGKSFEPVFSMRPPGCFCQGGWQLQVQGSMAQLVIDDVNHTQAGCYRWHLQGLQRNIRVTTLNVSGPETPCPPKAGDQFRVAPVVIGIIAGLIFLVVIVLACTRGGDPLPFPLSKCSGPQV</sequence>
<dbReference type="GO" id="GO:0005125">
    <property type="term" value="F:cytokine activity"/>
    <property type="evidence" value="ECO:0007669"/>
    <property type="project" value="InterPro"/>
</dbReference>
<feature type="transmembrane region" description="Helical" evidence="2">
    <location>
        <begin position="506"/>
        <end position="527"/>
    </location>
</feature>
<keyword evidence="2" id="KW-0812">Transmembrane</keyword>
<dbReference type="Proteomes" id="UP000245340">
    <property type="component" value="Unplaced"/>
</dbReference>
<dbReference type="STRING" id="9708.A0A2U3W8K4"/>
<proteinExistence type="predicted"/>
<dbReference type="InterPro" id="IPR033231">
    <property type="entry name" value="SECTM1"/>
</dbReference>
<name>A0A2U3W8K4_ODORO</name>
<feature type="region of interest" description="Disordered" evidence="1">
    <location>
        <begin position="245"/>
        <end position="317"/>
    </location>
</feature>
<dbReference type="PANTHER" id="PTHR15123">
    <property type="entry name" value="SECRETED AND TRANSMEMBRANE PROTEIN 1"/>
    <property type="match status" value="1"/>
</dbReference>
<dbReference type="RefSeq" id="XP_004404578.1">
    <property type="nucleotide sequence ID" value="XM_004404521.1"/>
</dbReference>
<protein>
    <submittedName>
        <fullName evidence="4">Uncharacterized protein LOC101364809</fullName>
    </submittedName>
</protein>
<reference evidence="4" key="1">
    <citation type="submission" date="2025-08" db="UniProtKB">
        <authorList>
            <consortium name="RefSeq"/>
        </authorList>
    </citation>
    <scope>IDENTIFICATION</scope>
</reference>
<accession>A0A2U3W8K4</accession>
<dbReference type="AlphaFoldDB" id="A0A2U3W8K4"/>
<dbReference type="GO" id="GO:0006955">
    <property type="term" value="P:immune response"/>
    <property type="evidence" value="ECO:0007669"/>
    <property type="project" value="InterPro"/>
</dbReference>
<feature type="compositionally biased region" description="Basic and acidic residues" evidence="1">
    <location>
        <begin position="52"/>
        <end position="61"/>
    </location>
</feature>
<dbReference type="InParanoid" id="A0A2U3W8K4"/>
<keyword evidence="2" id="KW-0472">Membrane</keyword>
<evidence type="ECO:0000313" key="4">
    <source>
        <dbReference type="RefSeq" id="XP_004404578.1"/>
    </source>
</evidence>
<gene>
    <name evidence="4" type="primary">LOC101364809</name>
</gene>
<organism evidence="3 4">
    <name type="scientific">Odobenus rosmarus divergens</name>
    <name type="common">Pacific walrus</name>
    <dbReference type="NCBI Taxonomy" id="9708"/>
    <lineage>
        <taxon>Eukaryota</taxon>
        <taxon>Metazoa</taxon>
        <taxon>Chordata</taxon>
        <taxon>Craniata</taxon>
        <taxon>Vertebrata</taxon>
        <taxon>Euteleostomi</taxon>
        <taxon>Mammalia</taxon>
        <taxon>Eutheria</taxon>
        <taxon>Laurasiatheria</taxon>
        <taxon>Carnivora</taxon>
        <taxon>Caniformia</taxon>
        <taxon>Pinnipedia</taxon>
        <taxon>Odobenidae</taxon>
        <taxon>Odobenus</taxon>
    </lineage>
</organism>
<keyword evidence="3" id="KW-1185">Reference proteome</keyword>
<evidence type="ECO:0000313" key="3">
    <source>
        <dbReference type="Proteomes" id="UP000245340"/>
    </source>
</evidence>
<dbReference type="KEGG" id="oro:101364809"/>
<keyword evidence="2" id="KW-1133">Transmembrane helix</keyword>